<dbReference type="InterPro" id="IPR001494">
    <property type="entry name" value="Importin-beta_N"/>
</dbReference>
<evidence type="ECO:0000313" key="2">
    <source>
        <dbReference type="EMBL" id="OHT17297.1"/>
    </source>
</evidence>
<sequence length="985" mass="109947">MEQSLSQTILSVFTAIKSGAAAQNNNINEVLEQLFQAPTIIPELVNIASNDADPSNRTLSLMTIQKLISKRNGQFADNEIHLIKSFIIDFIQKETIETNNNYAINIGCTVSSLPAFCGFPEFLNCGAALLQTPERVSLALSFWSQLIDADLINPEFFANFIEGVVNIIIAGLQSENSQVRICAIHLICVIEIKMLCEHFLEQCPNLLAALQHETQVAVFNEENTDESFRLFELFSFLTSIMPDEFGETMDFYLKFTNDVIKNSNFDPFKREIVLQFFTGIALHQPDVFENEIENVLNATFDILCQKCTSEPEYFQTITADHFISNLAGDPDSTDVVFSILMDITEKVKNSGNLIAFRVAINCLTFISDIAIDSFEGSSEEICQLIEAGLQIRDPYFFSDLCKFITALSQNAFESIAPISNQISIELMKLSQHPDSLTCLYNVFYYSPEPPQNYQQIIQSLLSFMNPNNADAVVPCISAIIHNIKGSDEELYSNLRNALIQLLQQNIARSNIFECFAYCTSIAPRLVAEDLPSIMQSMMQDVVSGEDPEAIYKIAQSISDIVKILPIALQPFASHFFQLLAQYVGKWENNQLPENINEEEAEHIQMSYGQAIICISFLFAAYPTEFQGHFQKILEIIQQFLTSGNVNLIIAAASAIENISPFLISVGINPGIFIDKIIDIINNDDDDDSTINLFNALTAILFEHGSQIPPETIARCGDFLTECLQCKVVSLCSQKFIDNEFQGPLMYTLSGFILGGCFNAYGSKVPLITVLLSYLDLPKKKLMQSFSMTALARICFVAPQSSFEIANMLIKPVIQMLSQKRVSDQYKNTYLMTLMYLLTSHPQIITPELVNKIRPLAENSFLNGSSSLKSTASVVLLILAAKFQCQFDPNIIQSILQVYPSTDDEGVVIYASCIQALYSTNQQIFGEIIGKIATIVVGAPIWITSKIDPSIMGAFVQIIKAIPENVLVQILNFNQSDLLSIQKRLQ</sequence>
<dbReference type="InterPro" id="IPR016024">
    <property type="entry name" value="ARM-type_fold"/>
</dbReference>
<dbReference type="EMBL" id="MLAK01000014">
    <property type="protein sequence ID" value="OHT17297.1"/>
    <property type="molecule type" value="Genomic_DNA"/>
</dbReference>
<keyword evidence="3" id="KW-1185">Reference proteome</keyword>
<dbReference type="Pfam" id="PF03810">
    <property type="entry name" value="IBN_N"/>
    <property type="match status" value="1"/>
</dbReference>
<reference evidence="2" key="1">
    <citation type="submission" date="2016-10" db="EMBL/GenBank/DDBJ databases">
        <authorList>
            <person name="Benchimol M."/>
            <person name="Almeida L.G."/>
            <person name="Vasconcelos A.T."/>
            <person name="Perreira-Neves A."/>
            <person name="Rosa I.A."/>
            <person name="Tasca T."/>
            <person name="Bogo M.R."/>
            <person name="de Souza W."/>
        </authorList>
    </citation>
    <scope>NUCLEOTIDE SEQUENCE [LARGE SCALE GENOMIC DNA]</scope>
    <source>
        <strain evidence="2">K</strain>
    </source>
</reference>
<organism evidence="2 3">
    <name type="scientific">Tritrichomonas foetus</name>
    <dbReference type="NCBI Taxonomy" id="1144522"/>
    <lineage>
        <taxon>Eukaryota</taxon>
        <taxon>Metamonada</taxon>
        <taxon>Parabasalia</taxon>
        <taxon>Tritrichomonadida</taxon>
        <taxon>Tritrichomonadidae</taxon>
        <taxon>Tritrichomonas</taxon>
    </lineage>
</organism>
<feature type="domain" description="Importin N-terminal" evidence="1">
    <location>
        <begin position="28"/>
        <end position="92"/>
    </location>
</feature>
<comment type="caution">
    <text evidence="2">The sequence shown here is derived from an EMBL/GenBank/DDBJ whole genome shotgun (WGS) entry which is preliminary data.</text>
</comment>
<accession>A0A1J4L1A4</accession>
<protein>
    <recommendedName>
        <fullName evidence="1">Importin N-terminal domain-containing protein</fullName>
    </recommendedName>
</protein>
<dbReference type="GO" id="GO:0031267">
    <property type="term" value="F:small GTPase binding"/>
    <property type="evidence" value="ECO:0007669"/>
    <property type="project" value="InterPro"/>
</dbReference>
<evidence type="ECO:0000259" key="1">
    <source>
        <dbReference type="Pfam" id="PF03810"/>
    </source>
</evidence>
<dbReference type="VEuPathDB" id="TrichDB:TRFO_12428"/>
<proteinExistence type="predicted"/>
<dbReference type="GO" id="GO:0006886">
    <property type="term" value="P:intracellular protein transport"/>
    <property type="evidence" value="ECO:0007669"/>
    <property type="project" value="InterPro"/>
</dbReference>
<dbReference type="RefSeq" id="XP_068370433.1">
    <property type="nucleotide sequence ID" value="XM_068496636.1"/>
</dbReference>
<dbReference type="GeneID" id="94831340"/>
<dbReference type="InterPro" id="IPR011989">
    <property type="entry name" value="ARM-like"/>
</dbReference>
<dbReference type="AlphaFoldDB" id="A0A1J4L1A4"/>
<evidence type="ECO:0000313" key="3">
    <source>
        <dbReference type="Proteomes" id="UP000179807"/>
    </source>
</evidence>
<dbReference type="Proteomes" id="UP000179807">
    <property type="component" value="Unassembled WGS sequence"/>
</dbReference>
<gene>
    <name evidence="2" type="ORF">TRFO_12428</name>
</gene>
<dbReference type="Gene3D" id="1.25.10.10">
    <property type="entry name" value="Leucine-rich Repeat Variant"/>
    <property type="match status" value="2"/>
</dbReference>
<name>A0A1J4L1A4_9EUKA</name>
<dbReference type="SUPFAM" id="SSF48371">
    <property type="entry name" value="ARM repeat"/>
    <property type="match status" value="2"/>
</dbReference>